<evidence type="ECO:0000313" key="3">
    <source>
        <dbReference type="Proteomes" id="UP000218334"/>
    </source>
</evidence>
<gene>
    <name evidence="2" type="ORF">ARMSODRAFT_852148</name>
</gene>
<dbReference type="AlphaFoldDB" id="A0A2H3C7Y4"/>
<feature type="non-terminal residue" evidence="2">
    <location>
        <position position="1"/>
    </location>
</feature>
<evidence type="ECO:0000259" key="1">
    <source>
        <dbReference type="Pfam" id="PF03184"/>
    </source>
</evidence>
<dbReference type="Proteomes" id="UP000218334">
    <property type="component" value="Unassembled WGS sequence"/>
</dbReference>
<protein>
    <recommendedName>
        <fullName evidence="1">DDE-1 domain-containing protein</fullName>
    </recommendedName>
</protein>
<dbReference type="STRING" id="1076256.A0A2H3C7Y4"/>
<dbReference type="GO" id="GO:0003676">
    <property type="term" value="F:nucleic acid binding"/>
    <property type="evidence" value="ECO:0007669"/>
    <property type="project" value="InterPro"/>
</dbReference>
<evidence type="ECO:0000313" key="2">
    <source>
        <dbReference type="EMBL" id="PBK71396.1"/>
    </source>
</evidence>
<feature type="domain" description="DDE-1" evidence="1">
    <location>
        <begin position="17"/>
        <end position="84"/>
    </location>
</feature>
<reference evidence="3" key="1">
    <citation type="journal article" date="2017" name="Nat. Ecol. Evol.">
        <title>Genome expansion and lineage-specific genetic innovations in the forest pathogenic fungi Armillaria.</title>
        <authorList>
            <person name="Sipos G."/>
            <person name="Prasanna A.N."/>
            <person name="Walter M.C."/>
            <person name="O'Connor E."/>
            <person name="Balint B."/>
            <person name="Krizsan K."/>
            <person name="Kiss B."/>
            <person name="Hess J."/>
            <person name="Varga T."/>
            <person name="Slot J."/>
            <person name="Riley R."/>
            <person name="Boka B."/>
            <person name="Rigling D."/>
            <person name="Barry K."/>
            <person name="Lee J."/>
            <person name="Mihaltcheva S."/>
            <person name="LaButti K."/>
            <person name="Lipzen A."/>
            <person name="Waldron R."/>
            <person name="Moloney N.M."/>
            <person name="Sperisen C."/>
            <person name="Kredics L."/>
            <person name="Vagvoelgyi C."/>
            <person name="Patrignani A."/>
            <person name="Fitzpatrick D."/>
            <person name="Nagy I."/>
            <person name="Doyle S."/>
            <person name="Anderson J.B."/>
            <person name="Grigoriev I.V."/>
            <person name="Gueldener U."/>
            <person name="Muensterkoetter M."/>
            <person name="Nagy L.G."/>
        </authorList>
    </citation>
    <scope>NUCLEOTIDE SEQUENCE [LARGE SCALE GENOMIC DNA]</scope>
    <source>
        <strain evidence="3">28-4</strain>
    </source>
</reference>
<dbReference type="Pfam" id="PF03184">
    <property type="entry name" value="DDE_1"/>
    <property type="match status" value="1"/>
</dbReference>
<proteinExistence type="predicted"/>
<organism evidence="2 3">
    <name type="scientific">Armillaria solidipes</name>
    <dbReference type="NCBI Taxonomy" id="1076256"/>
    <lineage>
        <taxon>Eukaryota</taxon>
        <taxon>Fungi</taxon>
        <taxon>Dikarya</taxon>
        <taxon>Basidiomycota</taxon>
        <taxon>Agaricomycotina</taxon>
        <taxon>Agaricomycetes</taxon>
        <taxon>Agaricomycetidae</taxon>
        <taxon>Agaricales</taxon>
        <taxon>Marasmiineae</taxon>
        <taxon>Physalacriaceae</taxon>
        <taxon>Armillaria</taxon>
    </lineage>
</organism>
<keyword evidence="3" id="KW-1185">Reference proteome</keyword>
<dbReference type="InterPro" id="IPR004875">
    <property type="entry name" value="DDE_SF_endonuclease_dom"/>
</dbReference>
<dbReference type="EMBL" id="KZ293424">
    <property type="protein sequence ID" value="PBK71396.1"/>
    <property type="molecule type" value="Genomic_DNA"/>
</dbReference>
<accession>A0A2H3C7Y4</accession>
<sequence>VPHGLQCIRVENFEPIMTSHIQPNDAGIICCFKTHYQLSYIQHAIDHYNQNIPPAEIYDINQLEAMWLANTAWKAVDATTIKHCSSNSLIL</sequence>
<name>A0A2H3C7Y4_9AGAR</name>
<feature type="non-terminal residue" evidence="2">
    <location>
        <position position="91"/>
    </location>
</feature>